<dbReference type="Proteomes" id="UP000198517">
    <property type="component" value="Unassembled WGS sequence"/>
</dbReference>
<feature type="transmembrane region" description="Helical" evidence="1">
    <location>
        <begin position="7"/>
        <end position="25"/>
    </location>
</feature>
<dbReference type="EMBL" id="FNAS01000006">
    <property type="protein sequence ID" value="SDE30522.1"/>
    <property type="molecule type" value="Genomic_DNA"/>
</dbReference>
<evidence type="ECO:0000313" key="3">
    <source>
        <dbReference type="Proteomes" id="UP000198517"/>
    </source>
</evidence>
<gene>
    <name evidence="2" type="ORF">SAMN05421544_106124</name>
</gene>
<keyword evidence="3" id="KW-1185">Reference proteome</keyword>
<accession>A0A1G7BU79</accession>
<organism evidence="2 3">
    <name type="scientific">Riemerella columbipharyngis</name>
    <dbReference type="NCBI Taxonomy" id="1071918"/>
    <lineage>
        <taxon>Bacteria</taxon>
        <taxon>Pseudomonadati</taxon>
        <taxon>Bacteroidota</taxon>
        <taxon>Flavobacteriia</taxon>
        <taxon>Flavobacteriales</taxon>
        <taxon>Weeksellaceae</taxon>
        <taxon>Riemerella</taxon>
    </lineage>
</organism>
<name>A0A1G7BU79_9FLAO</name>
<keyword evidence="1" id="KW-0812">Transmembrane</keyword>
<dbReference type="OrthoDB" id="1448612at2"/>
<reference evidence="2 3" key="1">
    <citation type="submission" date="2016-10" db="EMBL/GenBank/DDBJ databases">
        <authorList>
            <person name="de Groot N.N."/>
        </authorList>
    </citation>
    <scope>NUCLEOTIDE SEQUENCE [LARGE SCALE GENOMIC DNA]</scope>
    <source>
        <strain evidence="2 3">DSM 24015</strain>
    </source>
</reference>
<proteinExistence type="predicted"/>
<evidence type="ECO:0000313" key="2">
    <source>
        <dbReference type="EMBL" id="SDE30522.1"/>
    </source>
</evidence>
<dbReference type="STRING" id="1071918.SAMN05421544_106124"/>
<evidence type="ECO:0000256" key="1">
    <source>
        <dbReference type="SAM" id="Phobius"/>
    </source>
</evidence>
<dbReference type="AlphaFoldDB" id="A0A1G7BU79"/>
<keyword evidence="1" id="KW-1133">Transmembrane helix</keyword>
<feature type="transmembrane region" description="Helical" evidence="1">
    <location>
        <begin position="37"/>
        <end position="57"/>
    </location>
</feature>
<protein>
    <submittedName>
        <fullName evidence="2">Uncharacterized protein</fullName>
    </submittedName>
</protein>
<keyword evidence="1" id="KW-0472">Membrane</keyword>
<sequence>MQTIYKIFLVFFIICLGCCFAGINWRLGFMHNENTKFVFSIAASIIGIIGVFVLNTWSKLARRKDHK</sequence>
<dbReference type="RefSeq" id="WP_092736389.1">
    <property type="nucleotide sequence ID" value="NZ_FNAS01000006.1"/>
</dbReference>